<evidence type="ECO:0000259" key="2">
    <source>
        <dbReference type="Pfam" id="PF16982"/>
    </source>
</evidence>
<evidence type="ECO:0000313" key="3">
    <source>
        <dbReference type="EMBL" id="KNZ68810.1"/>
    </source>
</evidence>
<comment type="caution">
    <text evidence="3">The sequence shown here is derived from an EMBL/GenBank/DDBJ whole genome shotgun (WGS) entry which is preliminary data.</text>
</comment>
<dbReference type="AlphaFoldDB" id="A0A0L6VZW4"/>
<dbReference type="RefSeq" id="WP_013121274.1">
    <property type="nucleotide sequence ID" value="NZ_LGTE01000021.1"/>
</dbReference>
<keyword evidence="1" id="KW-1133">Transmembrane helix</keyword>
<dbReference type="Proteomes" id="UP000037175">
    <property type="component" value="Unassembled WGS sequence"/>
</dbReference>
<feature type="domain" description="Putative Flagellin Flp1-like" evidence="2">
    <location>
        <begin position="7"/>
        <end position="52"/>
    </location>
</feature>
<sequence length="63" mass="7175">MKELLINFFKDEDGLETVEMVIILVVIVGLAFSFRKSLTKWYNDQIAQINNTDKGLPSVTEAK</sequence>
<evidence type="ECO:0000313" key="4">
    <source>
        <dbReference type="Proteomes" id="UP000037175"/>
    </source>
</evidence>
<keyword evidence="1" id="KW-0472">Membrane</keyword>
<reference evidence="4" key="1">
    <citation type="submission" date="2015-07" db="EMBL/GenBank/DDBJ databases">
        <title>Complete Genome of Thermincola ferriacetica strain Z-0001T.</title>
        <authorList>
            <person name="Lusk B."/>
            <person name="Badalamenti J.P."/>
            <person name="Parameswaran P."/>
            <person name="Bond D.R."/>
            <person name="Torres C.I."/>
        </authorList>
    </citation>
    <scope>NUCLEOTIDE SEQUENCE [LARGE SCALE GENOMIC DNA]</scope>
    <source>
        <strain evidence="4">Z-0001</strain>
    </source>
</reference>
<gene>
    <name evidence="3" type="ORF">Tfer_2532</name>
</gene>
<protein>
    <recommendedName>
        <fullName evidence="2">Putative Flagellin Flp1-like domain-containing protein</fullName>
    </recommendedName>
</protein>
<keyword evidence="1" id="KW-0812">Transmembrane</keyword>
<dbReference type="Pfam" id="PF16982">
    <property type="entry name" value="Flp1_like"/>
    <property type="match status" value="1"/>
</dbReference>
<dbReference type="InterPro" id="IPR031564">
    <property type="entry name" value="Flp1-like"/>
</dbReference>
<evidence type="ECO:0000256" key="1">
    <source>
        <dbReference type="SAM" id="Phobius"/>
    </source>
</evidence>
<dbReference type="EMBL" id="LGTE01000021">
    <property type="protein sequence ID" value="KNZ68810.1"/>
    <property type="molecule type" value="Genomic_DNA"/>
</dbReference>
<accession>A0A0L6VZW4</accession>
<organism evidence="3 4">
    <name type="scientific">Thermincola ferriacetica</name>
    <dbReference type="NCBI Taxonomy" id="281456"/>
    <lineage>
        <taxon>Bacteria</taxon>
        <taxon>Bacillati</taxon>
        <taxon>Bacillota</taxon>
        <taxon>Clostridia</taxon>
        <taxon>Eubacteriales</taxon>
        <taxon>Thermincolaceae</taxon>
        <taxon>Thermincola</taxon>
    </lineage>
</organism>
<feature type="transmembrane region" description="Helical" evidence="1">
    <location>
        <begin position="20"/>
        <end position="38"/>
    </location>
</feature>
<name>A0A0L6VZW4_9FIRM</name>
<keyword evidence="4" id="KW-1185">Reference proteome</keyword>
<proteinExistence type="predicted"/>